<dbReference type="RefSeq" id="WP_111161221.1">
    <property type="nucleotide sequence ID" value="NZ_PCDP01000036.1"/>
</dbReference>
<accession>A0A2W4CJ32</accession>
<dbReference type="PANTHER" id="PTHR13061">
    <property type="entry name" value="DYNACTIN SUBUNIT P25"/>
    <property type="match status" value="1"/>
</dbReference>
<keyword evidence="2" id="KW-1185">Reference proteome</keyword>
<dbReference type="CDD" id="cd04645">
    <property type="entry name" value="LbH_gamma_CA_like"/>
    <property type="match status" value="1"/>
</dbReference>
<dbReference type="InterPro" id="IPR047324">
    <property type="entry name" value="LbH_gamma_CA-like"/>
</dbReference>
<name>A0A2W4CJ32_9HYPH</name>
<dbReference type="SUPFAM" id="SSF51161">
    <property type="entry name" value="Trimeric LpxA-like enzymes"/>
    <property type="match status" value="1"/>
</dbReference>
<comment type="caution">
    <text evidence="1">The sequence shown here is derived from an EMBL/GenBank/DDBJ whole genome shotgun (WGS) entry which is preliminary data.</text>
</comment>
<dbReference type="AlphaFoldDB" id="A0A2W4CJ32"/>
<dbReference type="EMBL" id="PCDP01000036">
    <property type="protein sequence ID" value="PZM13027.1"/>
    <property type="molecule type" value="Genomic_DNA"/>
</dbReference>
<protein>
    <submittedName>
        <fullName evidence="1">Gamma carbonic anhydrase family protein</fullName>
    </submittedName>
</protein>
<proteinExistence type="predicted"/>
<reference evidence="1 2" key="1">
    <citation type="journal article" date="2018" name="Sci. Rep.">
        <title>Rhizobium tumorigenes sp. nov., a novel plant tumorigenic bacterium isolated from cane gall tumors on thornless blackberry.</title>
        <authorList>
            <person name="Kuzmanovi N."/>
            <person name="Smalla K."/>
            <person name="Gronow S."/>
            <person name="PuBawska J."/>
        </authorList>
    </citation>
    <scope>NUCLEOTIDE SEQUENCE [LARGE SCALE GENOMIC DNA]</scope>
    <source>
        <strain evidence="1 2">CCBAU 85046</strain>
    </source>
</reference>
<dbReference type="InterPro" id="IPR001451">
    <property type="entry name" value="Hexapep"/>
</dbReference>
<gene>
    <name evidence="1" type="ORF">CPY51_16050</name>
</gene>
<dbReference type="InterPro" id="IPR011004">
    <property type="entry name" value="Trimer_LpxA-like_sf"/>
</dbReference>
<dbReference type="OrthoDB" id="9803036at2"/>
<dbReference type="Proteomes" id="UP000248925">
    <property type="component" value="Unassembled WGS sequence"/>
</dbReference>
<dbReference type="Gene3D" id="2.160.10.10">
    <property type="entry name" value="Hexapeptide repeat proteins"/>
    <property type="match status" value="1"/>
</dbReference>
<dbReference type="PANTHER" id="PTHR13061:SF29">
    <property type="entry name" value="GAMMA CARBONIC ANHYDRASE-LIKE 1, MITOCHONDRIAL-RELATED"/>
    <property type="match status" value="1"/>
</dbReference>
<organism evidence="1 2">
    <name type="scientific">Rhizobium tubonense</name>
    <dbReference type="NCBI Taxonomy" id="484088"/>
    <lineage>
        <taxon>Bacteria</taxon>
        <taxon>Pseudomonadati</taxon>
        <taxon>Pseudomonadota</taxon>
        <taxon>Alphaproteobacteria</taxon>
        <taxon>Hyphomicrobiales</taxon>
        <taxon>Rhizobiaceae</taxon>
        <taxon>Rhizobium/Agrobacterium group</taxon>
        <taxon>Rhizobium</taxon>
    </lineage>
</organism>
<dbReference type="Pfam" id="PF00132">
    <property type="entry name" value="Hexapep"/>
    <property type="match status" value="1"/>
</dbReference>
<evidence type="ECO:0000313" key="2">
    <source>
        <dbReference type="Proteomes" id="UP000248925"/>
    </source>
</evidence>
<dbReference type="InterPro" id="IPR050484">
    <property type="entry name" value="Transf_Hexapept/Carb_Anhydrase"/>
</dbReference>
<sequence>MPLYALGELVPKTPAPDRYWLAPDASVIGQVEIGEDVGIWFCAILRGDNEPILIGRGTNIQEGVMVHTDPHFPTTIGEGCTIGHHAIVHGCTIGDNSLIGMGATVLNGARIGRNCLVGANALVTEGREFADGSLIIGSPARAIRTLDEAAIEGLRRSAANYIANWQRFARDLKRLD</sequence>
<evidence type="ECO:0000313" key="1">
    <source>
        <dbReference type="EMBL" id="PZM13027.1"/>
    </source>
</evidence>